<evidence type="ECO:0000313" key="3">
    <source>
        <dbReference type="Proteomes" id="UP000822688"/>
    </source>
</evidence>
<dbReference type="Proteomes" id="UP000822688">
    <property type="component" value="Chromosome 5"/>
</dbReference>
<organism evidence="2 3">
    <name type="scientific">Ceratodon purpureus</name>
    <name type="common">Fire moss</name>
    <name type="synonym">Dicranum purpureum</name>
    <dbReference type="NCBI Taxonomy" id="3225"/>
    <lineage>
        <taxon>Eukaryota</taxon>
        <taxon>Viridiplantae</taxon>
        <taxon>Streptophyta</taxon>
        <taxon>Embryophyta</taxon>
        <taxon>Bryophyta</taxon>
        <taxon>Bryophytina</taxon>
        <taxon>Bryopsida</taxon>
        <taxon>Dicranidae</taxon>
        <taxon>Pseudoditrichales</taxon>
        <taxon>Ditrichaceae</taxon>
        <taxon>Ceratodon</taxon>
    </lineage>
</organism>
<keyword evidence="3" id="KW-1185">Reference proteome</keyword>
<protein>
    <submittedName>
        <fullName evidence="2">Uncharacterized protein</fullName>
    </submittedName>
</protein>
<comment type="caution">
    <text evidence="2">The sequence shown here is derived from an EMBL/GenBank/DDBJ whole genome shotgun (WGS) entry which is preliminary data.</text>
</comment>
<proteinExistence type="predicted"/>
<reference evidence="2" key="1">
    <citation type="submission" date="2020-06" db="EMBL/GenBank/DDBJ databases">
        <title>WGS assembly of Ceratodon purpureus strain R40.</title>
        <authorList>
            <person name="Carey S.B."/>
            <person name="Jenkins J."/>
            <person name="Shu S."/>
            <person name="Lovell J.T."/>
            <person name="Sreedasyam A."/>
            <person name="Maumus F."/>
            <person name="Tiley G.P."/>
            <person name="Fernandez-Pozo N."/>
            <person name="Barry K."/>
            <person name="Chen C."/>
            <person name="Wang M."/>
            <person name="Lipzen A."/>
            <person name="Daum C."/>
            <person name="Saski C.A."/>
            <person name="Payton A.C."/>
            <person name="Mcbreen J.C."/>
            <person name="Conrad R.E."/>
            <person name="Kollar L.M."/>
            <person name="Olsson S."/>
            <person name="Huttunen S."/>
            <person name="Landis J.B."/>
            <person name="Wickett N.J."/>
            <person name="Johnson M.G."/>
            <person name="Rensing S.A."/>
            <person name="Grimwood J."/>
            <person name="Schmutz J."/>
            <person name="Mcdaniel S.F."/>
        </authorList>
    </citation>
    <scope>NUCLEOTIDE SEQUENCE</scope>
    <source>
        <strain evidence="2">R40</strain>
    </source>
</reference>
<sequence>MRGVPQPGVTRSRSRLRSPSALPHASYLHIDQPSVPVPVPSLAPCLPCALPRSHSFRCPSPSSSAEFSYEKTSASRKNLGTHKFFIQNLW</sequence>
<dbReference type="EMBL" id="CM026425">
    <property type="protein sequence ID" value="KAG0575435.1"/>
    <property type="molecule type" value="Genomic_DNA"/>
</dbReference>
<gene>
    <name evidence="2" type="ORF">KC19_5G003800</name>
</gene>
<dbReference type="AlphaFoldDB" id="A0A8T0HXQ5"/>
<name>A0A8T0HXQ5_CERPU</name>
<evidence type="ECO:0000256" key="1">
    <source>
        <dbReference type="SAM" id="MobiDB-lite"/>
    </source>
</evidence>
<accession>A0A8T0HXQ5</accession>
<feature type="region of interest" description="Disordered" evidence="1">
    <location>
        <begin position="1"/>
        <end position="20"/>
    </location>
</feature>
<evidence type="ECO:0000313" key="2">
    <source>
        <dbReference type="EMBL" id="KAG0575435.1"/>
    </source>
</evidence>